<evidence type="ECO:0000256" key="12">
    <source>
        <dbReference type="ARBA" id="ARBA00022960"/>
    </source>
</evidence>
<comment type="pathway">
    <text evidence="2 20">Nucleotide-sugar biosynthesis; UDP-N-acetyl-alpha-D-glucosamine biosynthesis; N-acetyl-alpha-D-glucosamine 1-phosphate from alpha-D-glucosamine 6-phosphate (route II): step 2/2.</text>
</comment>
<dbReference type="InterPro" id="IPR001451">
    <property type="entry name" value="Hexapep"/>
</dbReference>
<feature type="binding site" evidence="20">
    <location>
        <position position="367"/>
    </location>
    <ligand>
        <name>UDP-N-acetyl-alpha-D-glucosamine</name>
        <dbReference type="ChEBI" id="CHEBI:57705"/>
    </ligand>
</feature>
<dbReference type="GO" id="GO:0000902">
    <property type="term" value="P:cell morphogenesis"/>
    <property type="evidence" value="ECO:0007669"/>
    <property type="project" value="UniProtKB-UniRule"/>
</dbReference>
<evidence type="ECO:0000256" key="19">
    <source>
        <dbReference type="ARBA" id="ARBA00049628"/>
    </source>
</evidence>
<dbReference type="GO" id="GO:0006048">
    <property type="term" value="P:UDP-N-acetylglucosamine biosynthetic process"/>
    <property type="evidence" value="ECO:0007669"/>
    <property type="project" value="UniProtKB-UniPathway"/>
</dbReference>
<dbReference type="NCBIfam" id="TIGR01173">
    <property type="entry name" value="glmU"/>
    <property type="match status" value="1"/>
</dbReference>
<evidence type="ECO:0000256" key="20">
    <source>
        <dbReference type="HAMAP-Rule" id="MF_01631"/>
    </source>
</evidence>
<dbReference type="PANTHER" id="PTHR43584:SF3">
    <property type="entry name" value="BIFUNCTIONAL PROTEIN GLMU"/>
    <property type="match status" value="1"/>
</dbReference>
<evidence type="ECO:0000256" key="6">
    <source>
        <dbReference type="ARBA" id="ARBA00022490"/>
    </source>
</evidence>
<comment type="pathway">
    <text evidence="3 20">Nucleotide-sugar biosynthesis; UDP-N-acetyl-alpha-D-glucosamine biosynthesis; UDP-N-acetyl-alpha-D-glucosamine from N-acetyl-alpha-D-glucosamine 1-phosphate: step 1/1.</text>
</comment>
<evidence type="ECO:0000256" key="17">
    <source>
        <dbReference type="ARBA" id="ARBA00048247"/>
    </source>
</evidence>
<dbReference type="EC" id="2.7.7.23" evidence="20"/>
<feature type="domain" description="Nucleotidyl transferase" evidence="21">
    <location>
        <begin position="7"/>
        <end position="214"/>
    </location>
</feature>
<keyword evidence="6 20" id="KW-0963">Cytoplasm</keyword>
<evidence type="ECO:0000256" key="15">
    <source>
        <dbReference type="ARBA" id="ARBA00023315"/>
    </source>
</evidence>
<dbReference type="UniPathway" id="UPA00973"/>
<evidence type="ECO:0000256" key="7">
    <source>
        <dbReference type="ARBA" id="ARBA00022679"/>
    </source>
</evidence>
<proteinExistence type="inferred from homology"/>
<evidence type="ECO:0000256" key="3">
    <source>
        <dbReference type="ARBA" id="ARBA00005208"/>
    </source>
</evidence>
<feature type="binding site" evidence="20">
    <location>
        <position position="378"/>
    </location>
    <ligand>
        <name>UDP-N-acetyl-alpha-D-glucosamine</name>
        <dbReference type="ChEBI" id="CHEBI:57705"/>
    </ligand>
</feature>
<dbReference type="InterPro" id="IPR050065">
    <property type="entry name" value="GlmU-like"/>
</dbReference>
<evidence type="ECO:0000256" key="10">
    <source>
        <dbReference type="ARBA" id="ARBA00022737"/>
    </source>
</evidence>
<dbReference type="RefSeq" id="WP_120190283.1">
    <property type="nucleotide sequence ID" value="NZ_MCHY01000009.1"/>
</dbReference>
<dbReference type="GO" id="GO:0000287">
    <property type="term" value="F:magnesium ion binding"/>
    <property type="evidence" value="ECO:0007669"/>
    <property type="project" value="UniProtKB-UniRule"/>
</dbReference>
<dbReference type="HAMAP" id="MF_01631">
    <property type="entry name" value="GlmU"/>
    <property type="match status" value="1"/>
</dbReference>
<reference evidence="22 23" key="1">
    <citation type="submission" date="2016-08" db="EMBL/GenBank/DDBJ databases">
        <title>Novel Firmicute Genomes.</title>
        <authorList>
            <person name="Poppleton D.I."/>
            <person name="Gribaldo S."/>
        </authorList>
    </citation>
    <scope>NUCLEOTIDE SEQUENCE [LARGE SCALE GENOMIC DNA]</scope>
    <source>
        <strain evidence="22 23">RAOx-1</strain>
    </source>
</reference>
<accession>A0A419SG82</accession>
<keyword evidence="8 20" id="KW-0548">Nucleotidyltransferase</keyword>
<protein>
    <recommendedName>
        <fullName evidence="20">Bifunctional protein GlmU</fullName>
    </recommendedName>
    <domain>
        <recommendedName>
            <fullName evidence="20">UDP-N-acetylglucosamine pyrophosphorylase</fullName>
            <ecNumber evidence="20">2.7.7.23</ecNumber>
        </recommendedName>
        <alternativeName>
            <fullName evidence="20">N-acetylglucosamine-1-phosphate uridyltransferase</fullName>
        </alternativeName>
    </domain>
    <domain>
        <recommendedName>
            <fullName evidence="20">Glucosamine-1-phosphate N-acetyltransferase</fullName>
            <ecNumber evidence="20">2.3.1.157</ecNumber>
        </recommendedName>
    </domain>
</protein>
<keyword evidence="7 20" id="KW-0808">Transferase</keyword>
<evidence type="ECO:0000256" key="13">
    <source>
        <dbReference type="ARBA" id="ARBA00022984"/>
    </source>
</evidence>
<feature type="binding site" evidence="20">
    <location>
        <position position="334"/>
    </location>
    <ligand>
        <name>UDP-N-acetyl-alpha-D-glucosamine</name>
        <dbReference type="ChEBI" id="CHEBI:57705"/>
    </ligand>
</feature>
<feature type="region of interest" description="Pyrophosphorylase" evidence="20">
    <location>
        <begin position="1"/>
        <end position="231"/>
    </location>
</feature>
<comment type="cofactor">
    <cofactor evidence="20">
        <name>Mg(2+)</name>
        <dbReference type="ChEBI" id="CHEBI:18420"/>
    </cofactor>
    <text evidence="20">Binds 1 Mg(2+) ion per subunit.</text>
</comment>
<dbReference type="InterPro" id="IPR018357">
    <property type="entry name" value="Hexapep_transf_CS"/>
</dbReference>
<feature type="binding site" evidence="20">
    <location>
        <position position="156"/>
    </location>
    <ligand>
        <name>UDP-N-acetyl-alpha-D-glucosamine</name>
        <dbReference type="ChEBI" id="CHEBI:57705"/>
    </ligand>
</feature>
<keyword evidence="14 20" id="KW-0511">Multifunctional enzyme</keyword>
<dbReference type="PANTHER" id="PTHR43584">
    <property type="entry name" value="NUCLEOTIDYL TRANSFERASE"/>
    <property type="match status" value="1"/>
</dbReference>
<dbReference type="Pfam" id="PF00483">
    <property type="entry name" value="NTP_transferase"/>
    <property type="match status" value="1"/>
</dbReference>
<comment type="caution">
    <text evidence="20">Lacks conserved residue(s) required for the propagation of feature annotation.</text>
</comment>
<dbReference type="InterPro" id="IPR005835">
    <property type="entry name" value="NTP_transferase_dom"/>
</dbReference>
<keyword evidence="10 20" id="KW-0677">Repeat</keyword>
<dbReference type="Gene3D" id="2.160.10.10">
    <property type="entry name" value="Hexapeptide repeat proteins"/>
    <property type="match status" value="1"/>
</dbReference>
<comment type="subunit">
    <text evidence="20">Homotrimer.</text>
</comment>
<sequence>MAQQKYAVVLAAGQGTRMKSKLYKVLHPVCGKPMVQHIVDRLGDILIDEVFVVIGHGAEQVKSQLGSTVQYVHQEQQLGTAHAVMMSSDYLEGKQGTTLVVTGDTPLITDETLQRLMERHNQTGASATILTSILEDATGYGRIIRNADGSVAKIVEHKDATDEERTAREINTGIFCFDNEKLFQALKKVDNQNAQGEYYLTDVIEILKGEGATISAYVTEDPQEGMGVNDRVQLSQVEQIMRKRINEAHMRNGVTIIDPLSTYIEPDVKIGADTVIQPGCFLRGNTQVGEDCLIGPNADLADTTVEDGITIRYTVVLESLIRKEADVGPFAYLRPGCDVGEGVRVGDFVELKNTRLGNGSKVAHLSYLGDAEIGDDVNIGCGTITVNFDGKEKHKTIIGNRSFVGCNANLIAPVTIGDEAYVAAGSTVTKDVPKQALAIARERQTNKEGYAEKFLRKEK</sequence>
<dbReference type="GO" id="GO:0016020">
    <property type="term" value="C:membrane"/>
    <property type="evidence" value="ECO:0007669"/>
    <property type="project" value="GOC"/>
</dbReference>
<dbReference type="GO" id="GO:0019134">
    <property type="term" value="F:glucosamine-1-phosphate N-acetyltransferase activity"/>
    <property type="evidence" value="ECO:0007669"/>
    <property type="project" value="UniProtKB-UniRule"/>
</dbReference>
<feature type="binding site" evidence="20">
    <location>
        <position position="441"/>
    </location>
    <ligand>
        <name>acetyl-CoA</name>
        <dbReference type="ChEBI" id="CHEBI:57288"/>
    </ligand>
</feature>
<dbReference type="GO" id="GO:0003977">
    <property type="term" value="F:UDP-N-acetylglucosamine diphosphorylase activity"/>
    <property type="evidence" value="ECO:0007669"/>
    <property type="project" value="UniProtKB-UniRule"/>
</dbReference>
<dbReference type="Pfam" id="PF00132">
    <property type="entry name" value="Hexapep"/>
    <property type="match status" value="1"/>
</dbReference>
<comment type="function">
    <text evidence="19 20">Catalyzes the last two sequential reactions in the de novo biosynthetic pathway for UDP-N-acetylglucosamine (UDP-GlcNAc). The C-terminal domain catalyzes the transfer of acetyl group from acetyl coenzyme A to glucosamine-1-phosphate (GlcN-1-P) to produce N-acetylglucosamine-1-phosphate (GlcNAc-1-P), which is converted into UDP-GlcNAc by the transfer of uridine 5-monophosphate (from uridine 5-triphosphate), a reaction catalyzed by the N-terminal domain.</text>
</comment>
<dbReference type="SUPFAM" id="SSF51161">
    <property type="entry name" value="Trimeric LpxA-like enzymes"/>
    <property type="match status" value="1"/>
</dbReference>
<evidence type="ECO:0000256" key="1">
    <source>
        <dbReference type="ARBA" id="ARBA00004496"/>
    </source>
</evidence>
<evidence type="ECO:0000256" key="18">
    <source>
        <dbReference type="ARBA" id="ARBA00048493"/>
    </source>
</evidence>
<keyword evidence="15 20" id="KW-0012">Acyltransferase</keyword>
<dbReference type="GO" id="GO:0009245">
    <property type="term" value="P:lipid A biosynthetic process"/>
    <property type="evidence" value="ECO:0007669"/>
    <property type="project" value="UniProtKB-UniRule"/>
</dbReference>
<feature type="binding site" evidence="20">
    <location>
        <position position="74"/>
    </location>
    <ligand>
        <name>UDP-N-acetyl-alpha-D-glucosamine</name>
        <dbReference type="ChEBI" id="CHEBI:57705"/>
    </ligand>
</feature>
<feature type="binding site" evidence="20">
    <location>
        <begin position="10"/>
        <end position="13"/>
    </location>
    <ligand>
        <name>UDP-N-acetyl-alpha-D-glucosamine</name>
        <dbReference type="ChEBI" id="CHEBI:57705"/>
    </ligand>
</feature>
<dbReference type="SUPFAM" id="SSF53448">
    <property type="entry name" value="Nucleotide-diphospho-sugar transferases"/>
    <property type="match status" value="1"/>
</dbReference>
<feature type="region of interest" description="N-acetyltransferase" evidence="20">
    <location>
        <begin position="253"/>
        <end position="459"/>
    </location>
</feature>
<dbReference type="InterPro" id="IPR011004">
    <property type="entry name" value="Trimer_LpxA-like_sf"/>
</dbReference>
<dbReference type="EC" id="2.3.1.157" evidence="20"/>
<comment type="similarity">
    <text evidence="4 20">In the C-terminal section; belongs to the transferase hexapeptide repeat family.</text>
</comment>
<feature type="binding site" evidence="20">
    <location>
        <position position="171"/>
    </location>
    <ligand>
        <name>UDP-N-acetyl-alpha-D-glucosamine</name>
        <dbReference type="ChEBI" id="CHEBI:57705"/>
    </ligand>
</feature>
<feature type="binding site" evidence="20">
    <location>
        <position position="229"/>
    </location>
    <ligand>
        <name>Mg(2+)</name>
        <dbReference type="ChEBI" id="CHEBI:18420"/>
    </ligand>
</feature>
<feature type="binding site" evidence="20">
    <location>
        <position position="104"/>
    </location>
    <ligand>
        <name>Mg(2+)</name>
        <dbReference type="ChEBI" id="CHEBI:18420"/>
    </ligand>
</feature>
<feature type="binding site" evidence="20">
    <location>
        <position position="424"/>
    </location>
    <ligand>
        <name>acetyl-CoA</name>
        <dbReference type="ChEBI" id="CHEBI:57288"/>
    </ligand>
</feature>
<dbReference type="UniPathway" id="UPA00113">
    <property type="reaction ID" value="UER00532"/>
</dbReference>
<comment type="catalytic activity">
    <reaction evidence="18 20">
        <text>N-acetyl-alpha-D-glucosamine 1-phosphate + UTP + H(+) = UDP-N-acetyl-alpha-D-glucosamine + diphosphate</text>
        <dbReference type="Rhea" id="RHEA:13509"/>
        <dbReference type="ChEBI" id="CHEBI:15378"/>
        <dbReference type="ChEBI" id="CHEBI:33019"/>
        <dbReference type="ChEBI" id="CHEBI:46398"/>
        <dbReference type="ChEBI" id="CHEBI:57705"/>
        <dbReference type="ChEBI" id="CHEBI:57776"/>
        <dbReference type="EC" id="2.7.7.23"/>
    </reaction>
</comment>
<evidence type="ECO:0000256" key="16">
    <source>
        <dbReference type="ARBA" id="ARBA00023316"/>
    </source>
</evidence>
<comment type="caution">
    <text evidence="22">The sequence shown here is derived from an EMBL/GenBank/DDBJ whole genome shotgun (WGS) entry which is preliminary data.</text>
</comment>
<organism evidence="22 23">
    <name type="scientific">Ammoniphilus oxalaticus</name>
    <dbReference type="NCBI Taxonomy" id="66863"/>
    <lineage>
        <taxon>Bacteria</taxon>
        <taxon>Bacillati</taxon>
        <taxon>Bacillota</taxon>
        <taxon>Bacilli</taxon>
        <taxon>Bacillales</taxon>
        <taxon>Paenibacillaceae</taxon>
        <taxon>Aneurinibacillus group</taxon>
        <taxon>Ammoniphilus</taxon>
    </lineage>
</organism>
<feature type="region of interest" description="Linker" evidence="20">
    <location>
        <begin position="232"/>
        <end position="252"/>
    </location>
</feature>
<dbReference type="Proteomes" id="UP000284219">
    <property type="component" value="Unassembled WGS sequence"/>
</dbReference>
<dbReference type="NCBIfam" id="NF010934">
    <property type="entry name" value="PRK14354.1"/>
    <property type="match status" value="1"/>
</dbReference>
<gene>
    <name evidence="20" type="primary">glmU</name>
    <name evidence="22" type="ORF">BEP19_11170</name>
</gene>
<evidence type="ECO:0000256" key="5">
    <source>
        <dbReference type="ARBA" id="ARBA00007947"/>
    </source>
</evidence>
<evidence type="ECO:0000256" key="11">
    <source>
        <dbReference type="ARBA" id="ARBA00022842"/>
    </source>
</evidence>
<dbReference type="AlphaFoldDB" id="A0A419SG82"/>
<comment type="pathway">
    <text evidence="20">Bacterial outer membrane biogenesis; LPS lipid A biosynthesis.</text>
</comment>
<evidence type="ECO:0000256" key="14">
    <source>
        <dbReference type="ARBA" id="ARBA00023268"/>
    </source>
</evidence>
<feature type="binding site" evidence="20">
    <location>
        <position position="141"/>
    </location>
    <ligand>
        <name>UDP-N-acetyl-alpha-D-glucosamine</name>
        <dbReference type="ChEBI" id="CHEBI:57705"/>
    </ligand>
</feature>
<dbReference type="GO" id="GO:0009252">
    <property type="term" value="P:peptidoglycan biosynthetic process"/>
    <property type="evidence" value="ECO:0007669"/>
    <property type="project" value="UniProtKB-UniRule"/>
</dbReference>
<evidence type="ECO:0000256" key="4">
    <source>
        <dbReference type="ARBA" id="ARBA00007707"/>
    </source>
</evidence>
<dbReference type="EMBL" id="MCHY01000009">
    <property type="protein sequence ID" value="RKD22801.1"/>
    <property type="molecule type" value="Genomic_DNA"/>
</dbReference>
<dbReference type="InterPro" id="IPR005882">
    <property type="entry name" value="Bifunctional_GlmU"/>
</dbReference>
<keyword evidence="9 20" id="KW-0479">Metal-binding</keyword>
<evidence type="ECO:0000259" key="21">
    <source>
        <dbReference type="Pfam" id="PF00483"/>
    </source>
</evidence>
<dbReference type="InterPro" id="IPR038009">
    <property type="entry name" value="GlmU_C_LbH"/>
</dbReference>
<evidence type="ECO:0000256" key="9">
    <source>
        <dbReference type="ARBA" id="ARBA00022723"/>
    </source>
</evidence>
<feature type="binding site" evidence="20">
    <location>
        <position position="229"/>
    </location>
    <ligand>
        <name>UDP-N-acetyl-alpha-D-glucosamine</name>
        <dbReference type="ChEBI" id="CHEBI:57705"/>
    </ligand>
</feature>
<dbReference type="Gene3D" id="3.90.550.10">
    <property type="entry name" value="Spore Coat Polysaccharide Biosynthesis Protein SpsA, Chain A"/>
    <property type="match status" value="1"/>
</dbReference>
<evidence type="ECO:0000256" key="2">
    <source>
        <dbReference type="ARBA" id="ARBA00005166"/>
    </source>
</evidence>
<feature type="binding site" evidence="20">
    <location>
        <position position="24"/>
    </location>
    <ligand>
        <name>UDP-N-acetyl-alpha-D-glucosamine</name>
        <dbReference type="ChEBI" id="CHEBI:57705"/>
    </ligand>
</feature>
<feature type="binding site" evidence="20">
    <location>
        <begin position="79"/>
        <end position="80"/>
    </location>
    <ligand>
        <name>UDP-N-acetyl-alpha-D-glucosamine</name>
        <dbReference type="ChEBI" id="CHEBI:57705"/>
    </ligand>
</feature>
<comment type="catalytic activity">
    <reaction evidence="17 20">
        <text>alpha-D-glucosamine 1-phosphate + acetyl-CoA = N-acetyl-alpha-D-glucosamine 1-phosphate + CoA + H(+)</text>
        <dbReference type="Rhea" id="RHEA:13725"/>
        <dbReference type="ChEBI" id="CHEBI:15378"/>
        <dbReference type="ChEBI" id="CHEBI:57287"/>
        <dbReference type="ChEBI" id="CHEBI:57288"/>
        <dbReference type="ChEBI" id="CHEBI:57776"/>
        <dbReference type="ChEBI" id="CHEBI:58516"/>
        <dbReference type="EC" id="2.3.1.157"/>
    </reaction>
</comment>
<evidence type="ECO:0000313" key="23">
    <source>
        <dbReference type="Proteomes" id="UP000284219"/>
    </source>
</evidence>
<evidence type="ECO:0000313" key="22">
    <source>
        <dbReference type="EMBL" id="RKD22801.1"/>
    </source>
</evidence>
<keyword evidence="13 20" id="KW-0573">Peptidoglycan synthesis</keyword>
<name>A0A419SG82_9BACL</name>
<keyword evidence="16 20" id="KW-0961">Cell wall biogenesis/degradation</keyword>
<dbReference type="GO" id="GO:0008360">
    <property type="term" value="P:regulation of cell shape"/>
    <property type="evidence" value="ECO:0007669"/>
    <property type="project" value="UniProtKB-KW"/>
</dbReference>
<keyword evidence="23" id="KW-1185">Reference proteome</keyword>
<dbReference type="GO" id="GO:0005737">
    <property type="term" value="C:cytoplasm"/>
    <property type="evidence" value="ECO:0007669"/>
    <property type="project" value="UniProtKB-SubCell"/>
</dbReference>
<feature type="binding site" evidence="20">
    <location>
        <position position="352"/>
    </location>
    <ligand>
        <name>UDP-N-acetyl-alpha-D-glucosamine</name>
        <dbReference type="ChEBI" id="CHEBI:57705"/>
    </ligand>
</feature>
<dbReference type="GO" id="GO:0071555">
    <property type="term" value="P:cell wall organization"/>
    <property type="evidence" value="ECO:0007669"/>
    <property type="project" value="UniProtKB-KW"/>
</dbReference>
<keyword evidence="11 20" id="KW-0460">Magnesium</keyword>
<feature type="active site" description="Proton acceptor" evidence="20">
    <location>
        <position position="364"/>
    </location>
</feature>
<dbReference type="CDD" id="cd03353">
    <property type="entry name" value="LbH_GlmU_C"/>
    <property type="match status" value="1"/>
</dbReference>
<keyword evidence="12 20" id="KW-0133">Cell shape</keyword>
<comment type="subcellular location">
    <subcellularLocation>
        <location evidence="1 20">Cytoplasm</location>
    </subcellularLocation>
</comment>
<evidence type="ECO:0000256" key="8">
    <source>
        <dbReference type="ARBA" id="ARBA00022695"/>
    </source>
</evidence>
<dbReference type="PROSITE" id="PS00101">
    <property type="entry name" value="HEXAPEP_TRANSFERASES"/>
    <property type="match status" value="1"/>
</dbReference>
<dbReference type="InterPro" id="IPR029044">
    <property type="entry name" value="Nucleotide-diphossugar_trans"/>
</dbReference>
<comment type="similarity">
    <text evidence="5 20">In the N-terminal section; belongs to the N-acetylglucosamine-1-phosphate uridyltransferase family.</text>
</comment>
<dbReference type="OrthoDB" id="9775031at2"/>
<dbReference type="CDD" id="cd02540">
    <property type="entry name" value="GT2_GlmU_N_bac"/>
    <property type="match status" value="1"/>
</dbReference>